<sequence length="77" mass="8785">VINENPNVVINETVQTIILRKRGFFQDVYDLMNIIKPVKDAITFLEKKDANLADCFFGLAQLGATIKLISETEHKMF</sequence>
<evidence type="ECO:0000313" key="2">
    <source>
        <dbReference type="Proteomes" id="UP000789366"/>
    </source>
</evidence>
<dbReference type="Proteomes" id="UP000789366">
    <property type="component" value="Unassembled WGS sequence"/>
</dbReference>
<feature type="non-terminal residue" evidence="1">
    <location>
        <position position="77"/>
    </location>
</feature>
<accession>A0ACA9RMB1</accession>
<feature type="non-terminal residue" evidence="1">
    <location>
        <position position="1"/>
    </location>
</feature>
<dbReference type="EMBL" id="CAJVPW010079783">
    <property type="protein sequence ID" value="CAG8800695.1"/>
    <property type="molecule type" value="Genomic_DNA"/>
</dbReference>
<gene>
    <name evidence="1" type="ORF">SPELUC_LOCUS18039</name>
</gene>
<name>A0ACA9RMB1_9GLOM</name>
<keyword evidence="2" id="KW-1185">Reference proteome</keyword>
<proteinExistence type="predicted"/>
<protein>
    <submittedName>
        <fullName evidence="1">10974_t:CDS:1</fullName>
    </submittedName>
</protein>
<reference evidence="1" key="1">
    <citation type="submission" date="2021-06" db="EMBL/GenBank/DDBJ databases">
        <authorList>
            <person name="Kallberg Y."/>
            <person name="Tangrot J."/>
            <person name="Rosling A."/>
        </authorList>
    </citation>
    <scope>NUCLEOTIDE SEQUENCE</scope>
    <source>
        <strain evidence="1">28 12/20/2015</strain>
    </source>
</reference>
<comment type="caution">
    <text evidence="1">The sequence shown here is derived from an EMBL/GenBank/DDBJ whole genome shotgun (WGS) entry which is preliminary data.</text>
</comment>
<evidence type="ECO:0000313" key="1">
    <source>
        <dbReference type="EMBL" id="CAG8800695.1"/>
    </source>
</evidence>
<organism evidence="1 2">
    <name type="scientific">Cetraspora pellucida</name>
    <dbReference type="NCBI Taxonomy" id="1433469"/>
    <lineage>
        <taxon>Eukaryota</taxon>
        <taxon>Fungi</taxon>
        <taxon>Fungi incertae sedis</taxon>
        <taxon>Mucoromycota</taxon>
        <taxon>Glomeromycotina</taxon>
        <taxon>Glomeromycetes</taxon>
        <taxon>Diversisporales</taxon>
        <taxon>Gigasporaceae</taxon>
        <taxon>Cetraspora</taxon>
    </lineage>
</organism>